<dbReference type="Gene3D" id="3.10.450.50">
    <property type="match status" value="1"/>
</dbReference>
<dbReference type="InterPro" id="IPR002075">
    <property type="entry name" value="NTF2_dom"/>
</dbReference>
<sequence>MPLPLPRRIRTNRTSDKHLEHARDQAPPQETHALSSKPNAPTVDDSQNTADEVQELEEAALEFLQKHIRAFDSDRSSLASAYSRLATFSVQTQHPPDAPSATLLPRSHTKLPHPRGPTEKLKQGRLDIIAELLSLPDDRHFCVGRQASIDYDVTCLESTVGVLLVCYSENEGGWACDQRFVLRRKEWDKEDGSTEGLWPLIAVCHQMTFREKASR</sequence>
<evidence type="ECO:0000256" key="1">
    <source>
        <dbReference type="SAM" id="MobiDB-lite"/>
    </source>
</evidence>
<protein>
    <recommendedName>
        <fullName evidence="2">Nuclear transport factor 2 domain-containing protein</fullName>
    </recommendedName>
</protein>
<dbReference type="RefSeq" id="XP_040765272.1">
    <property type="nucleotide sequence ID" value="XM_040908731.1"/>
</dbReference>
<dbReference type="EMBL" id="KV427619">
    <property type="protein sequence ID" value="KZT07532.1"/>
    <property type="molecule type" value="Genomic_DNA"/>
</dbReference>
<dbReference type="Proteomes" id="UP000076871">
    <property type="component" value="Unassembled WGS sequence"/>
</dbReference>
<feature type="compositionally biased region" description="Basic and acidic residues" evidence="1">
    <location>
        <begin position="13"/>
        <end position="24"/>
    </location>
</feature>
<dbReference type="Pfam" id="PF22602">
    <property type="entry name" value="NXF_NTF2"/>
    <property type="match status" value="1"/>
</dbReference>
<feature type="domain" description="Nuclear transport factor 2" evidence="2">
    <location>
        <begin position="60"/>
        <end position="163"/>
    </location>
</feature>
<evidence type="ECO:0000259" key="2">
    <source>
        <dbReference type="Pfam" id="PF22602"/>
    </source>
</evidence>
<dbReference type="OrthoDB" id="3265156at2759"/>
<feature type="compositionally biased region" description="Polar residues" evidence="1">
    <location>
        <begin position="32"/>
        <end position="50"/>
    </location>
</feature>
<feature type="region of interest" description="Disordered" evidence="1">
    <location>
        <begin position="91"/>
        <end position="119"/>
    </location>
</feature>
<dbReference type="InParanoid" id="A0A165EQ38"/>
<accession>A0A165EQ38</accession>
<dbReference type="InterPro" id="IPR032710">
    <property type="entry name" value="NTF2-like_dom_sf"/>
</dbReference>
<feature type="region of interest" description="Disordered" evidence="1">
    <location>
        <begin position="1"/>
        <end position="50"/>
    </location>
</feature>
<dbReference type="GeneID" id="63825760"/>
<proteinExistence type="predicted"/>
<organism evidence="3 4">
    <name type="scientific">Laetiporus sulphureus 93-53</name>
    <dbReference type="NCBI Taxonomy" id="1314785"/>
    <lineage>
        <taxon>Eukaryota</taxon>
        <taxon>Fungi</taxon>
        <taxon>Dikarya</taxon>
        <taxon>Basidiomycota</taxon>
        <taxon>Agaricomycotina</taxon>
        <taxon>Agaricomycetes</taxon>
        <taxon>Polyporales</taxon>
        <taxon>Laetiporus</taxon>
    </lineage>
</organism>
<dbReference type="SUPFAM" id="SSF54427">
    <property type="entry name" value="NTF2-like"/>
    <property type="match status" value="1"/>
</dbReference>
<dbReference type="AlphaFoldDB" id="A0A165EQ38"/>
<evidence type="ECO:0000313" key="4">
    <source>
        <dbReference type="Proteomes" id="UP000076871"/>
    </source>
</evidence>
<gene>
    <name evidence="3" type="ORF">LAESUDRAFT_724991</name>
</gene>
<evidence type="ECO:0000313" key="3">
    <source>
        <dbReference type="EMBL" id="KZT07532.1"/>
    </source>
</evidence>
<keyword evidence="4" id="KW-1185">Reference proteome</keyword>
<name>A0A165EQ38_9APHY</name>
<reference evidence="3 4" key="1">
    <citation type="journal article" date="2016" name="Mol. Biol. Evol.">
        <title>Comparative Genomics of Early-Diverging Mushroom-Forming Fungi Provides Insights into the Origins of Lignocellulose Decay Capabilities.</title>
        <authorList>
            <person name="Nagy L.G."/>
            <person name="Riley R."/>
            <person name="Tritt A."/>
            <person name="Adam C."/>
            <person name="Daum C."/>
            <person name="Floudas D."/>
            <person name="Sun H."/>
            <person name="Yadav J.S."/>
            <person name="Pangilinan J."/>
            <person name="Larsson K.H."/>
            <person name="Matsuura K."/>
            <person name="Barry K."/>
            <person name="Labutti K."/>
            <person name="Kuo R."/>
            <person name="Ohm R.A."/>
            <person name="Bhattacharya S.S."/>
            <person name="Shirouzu T."/>
            <person name="Yoshinaga Y."/>
            <person name="Martin F.M."/>
            <person name="Grigoriev I.V."/>
            <person name="Hibbett D.S."/>
        </authorList>
    </citation>
    <scope>NUCLEOTIDE SEQUENCE [LARGE SCALE GENOMIC DNA]</scope>
    <source>
        <strain evidence="3 4">93-53</strain>
    </source>
</reference>